<keyword evidence="3 8" id="KW-1134">Transmembrane beta strand</keyword>
<dbReference type="AlphaFoldDB" id="A0A1I6M3W1"/>
<dbReference type="InterPro" id="IPR012910">
    <property type="entry name" value="Plug_dom"/>
</dbReference>
<comment type="subcellular location">
    <subcellularLocation>
        <location evidence="1 8">Cell outer membrane</location>
        <topology evidence="1 8">Multi-pass membrane protein</topology>
    </subcellularLocation>
</comment>
<sequence>MRAHRFRAILCGSAAMLPFHAVSAQTADPAAAMAAPVPSQDGATQNDAPVSAQTVPGEVAPIAAAEPAAAAAPDVVVTGSRIVRNGYDAPTPVSVVTEAEIQQAAPVTIADYVNQLPSLAGSQSPRSSASTVGGGLAGANLLNLRNLGPNRTLVLLNGRRVTPSTVTGAVDINTLPQALVQRVDVVTGGASAAWGSDAVSGVVNFVLDTKFEGIKGQVQGGITGEGDGESITADLSWGAKLGDRGRIVVSGNFSSAGSAYLRKRDWYKGYKFFINPAYTPTNGQPQRLILPNSTINATREGVIISGPLRGTAFDAAGNVATTNFPFGSVASGFVQSGGTQNYDMTLDVLQVSTPVTQGAAFAHAEYELADDLTFFAEGSYGSSRTRTNSGYFWRVDNEPIRIDNAYLPTSVRDRMVAAGITSFNLSHINPAFGWPEGVNDRSLIRGLAGLEGKISNWKWNVYYQYGQTRIKNAGENNLLPSRILNMFDSVVGPGGTPVCRSTLTSPNNGCVPYNPFGNREITDAQRAYASGTSLSRIRLTQHVIEGSVQGDLFDLPAGAVALAVGGDYRRDSGGVVEADPNSEAGLWYVANQKAFRGRISVKEAFGELAVPVLKDSAVGTLDLNGAVRFTDYSTSGSVTTWKVGGTWAPIEDIQFRVTRSRDIRAPYLSELFTAGTTLVQFLTDPTRGNSSVSVVQTTSGNPNLAPERANSLTAGVVLRPSFLPGFSASIDYYDIKIDGAISTSSSQQIVNLCAAGQSVFCSAITRDAGGTITAVSVVPFNAREELARGFDVELGYRRPLGAGAIDLRALFNYADKLEIVNPTNVVTRAGEVGNNLGVSQGVPRLRGLFTATYAGDPITVQLKSRFIGKSKMEVDFGPLDQNRNKVPAIAYFDAFASYDLKLGGGSTELFVAVDNLLDKGPPVVLSQDTQIGQASGTNLLIYDGVGRTFRGGVRFKF</sequence>
<dbReference type="Pfam" id="PF00593">
    <property type="entry name" value="TonB_dep_Rec_b-barrel"/>
    <property type="match status" value="1"/>
</dbReference>
<evidence type="ECO:0000256" key="3">
    <source>
        <dbReference type="ARBA" id="ARBA00022452"/>
    </source>
</evidence>
<feature type="region of interest" description="Disordered" evidence="10">
    <location>
        <begin position="33"/>
        <end position="52"/>
    </location>
</feature>
<dbReference type="InterPro" id="IPR000531">
    <property type="entry name" value="Beta-barrel_TonB"/>
</dbReference>
<dbReference type="Gene3D" id="2.40.170.20">
    <property type="entry name" value="TonB-dependent receptor, beta-barrel domain"/>
    <property type="match status" value="1"/>
</dbReference>
<dbReference type="PANTHER" id="PTHR47234">
    <property type="match status" value="1"/>
</dbReference>
<evidence type="ECO:0000256" key="10">
    <source>
        <dbReference type="SAM" id="MobiDB-lite"/>
    </source>
</evidence>
<name>A0A1I6M3W1_9SPHN</name>
<evidence type="ECO:0000256" key="7">
    <source>
        <dbReference type="ARBA" id="ARBA00023237"/>
    </source>
</evidence>
<dbReference type="CDD" id="cd01347">
    <property type="entry name" value="ligand_gated_channel"/>
    <property type="match status" value="1"/>
</dbReference>
<proteinExistence type="inferred from homology"/>
<evidence type="ECO:0000256" key="1">
    <source>
        <dbReference type="ARBA" id="ARBA00004571"/>
    </source>
</evidence>
<evidence type="ECO:0000256" key="5">
    <source>
        <dbReference type="ARBA" id="ARBA00023077"/>
    </source>
</evidence>
<feature type="chain" id="PRO_5011739917" evidence="11">
    <location>
        <begin position="27"/>
        <end position="957"/>
    </location>
</feature>
<keyword evidence="15" id="KW-1185">Reference proteome</keyword>
<reference evidence="14 15" key="1">
    <citation type="submission" date="2016-10" db="EMBL/GenBank/DDBJ databases">
        <authorList>
            <person name="de Groot N.N."/>
        </authorList>
    </citation>
    <scope>NUCLEOTIDE SEQUENCE [LARGE SCALE GENOMIC DNA]</scope>
    <source>
        <strain evidence="14 15">S5-249</strain>
    </source>
</reference>
<evidence type="ECO:0000256" key="2">
    <source>
        <dbReference type="ARBA" id="ARBA00022448"/>
    </source>
</evidence>
<feature type="signal peptide" evidence="11">
    <location>
        <begin position="1"/>
        <end position="26"/>
    </location>
</feature>
<evidence type="ECO:0000256" key="9">
    <source>
        <dbReference type="RuleBase" id="RU003357"/>
    </source>
</evidence>
<dbReference type="STRING" id="1166337.SAMN05192580_3407"/>
<evidence type="ECO:0000256" key="4">
    <source>
        <dbReference type="ARBA" id="ARBA00022692"/>
    </source>
</evidence>
<dbReference type="PANTHER" id="PTHR47234:SF3">
    <property type="entry name" value="SECRETIN_TONB SHORT N-TERMINAL DOMAIN-CONTAINING PROTEIN"/>
    <property type="match status" value="1"/>
</dbReference>
<keyword evidence="7 8" id="KW-0998">Cell outer membrane</keyword>
<evidence type="ECO:0000256" key="8">
    <source>
        <dbReference type="PROSITE-ProRule" id="PRU01360"/>
    </source>
</evidence>
<dbReference type="GO" id="GO:0009279">
    <property type="term" value="C:cell outer membrane"/>
    <property type="evidence" value="ECO:0007669"/>
    <property type="project" value="UniProtKB-SubCell"/>
</dbReference>
<feature type="domain" description="TonB-dependent receptor plug" evidence="13">
    <location>
        <begin position="88"/>
        <end position="202"/>
    </location>
</feature>
<evidence type="ECO:0000259" key="13">
    <source>
        <dbReference type="Pfam" id="PF07715"/>
    </source>
</evidence>
<keyword evidence="2 8" id="KW-0813">Transport</keyword>
<dbReference type="PROSITE" id="PS52016">
    <property type="entry name" value="TONB_DEPENDENT_REC_3"/>
    <property type="match status" value="1"/>
</dbReference>
<keyword evidence="6 8" id="KW-0472">Membrane</keyword>
<evidence type="ECO:0000259" key="12">
    <source>
        <dbReference type="Pfam" id="PF00593"/>
    </source>
</evidence>
<accession>A0A1I6M3W1</accession>
<evidence type="ECO:0000256" key="11">
    <source>
        <dbReference type="SAM" id="SignalP"/>
    </source>
</evidence>
<dbReference type="EMBL" id="FOZG01000003">
    <property type="protein sequence ID" value="SFS10370.1"/>
    <property type="molecule type" value="Genomic_DNA"/>
</dbReference>
<evidence type="ECO:0000313" key="15">
    <source>
        <dbReference type="Proteomes" id="UP000198824"/>
    </source>
</evidence>
<gene>
    <name evidence="14" type="ORF">SAMN05192580_3407</name>
</gene>
<keyword evidence="14" id="KW-0675">Receptor</keyword>
<feature type="compositionally biased region" description="Polar residues" evidence="10">
    <location>
        <begin position="41"/>
        <end position="52"/>
    </location>
</feature>
<evidence type="ECO:0000256" key="6">
    <source>
        <dbReference type="ARBA" id="ARBA00023136"/>
    </source>
</evidence>
<feature type="domain" description="TonB-dependent receptor-like beta-barrel" evidence="12">
    <location>
        <begin position="382"/>
        <end position="916"/>
    </location>
</feature>
<dbReference type="SUPFAM" id="SSF56935">
    <property type="entry name" value="Porins"/>
    <property type="match status" value="1"/>
</dbReference>
<comment type="similarity">
    <text evidence="8 9">Belongs to the TonB-dependent receptor family.</text>
</comment>
<keyword evidence="11" id="KW-0732">Signal</keyword>
<dbReference type="InterPro" id="IPR036942">
    <property type="entry name" value="Beta-barrel_TonB_sf"/>
</dbReference>
<organism evidence="14 15">
    <name type="scientific">Sphingomonas jatrophae</name>
    <dbReference type="NCBI Taxonomy" id="1166337"/>
    <lineage>
        <taxon>Bacteria</taxon>
        <taxon>Pseudomonadati</taxon>
        <taxon>Pseudomonadota</taxon>
        <taxon>Alphaproteobacteria</taxon>
        <taxon>Sphingomonadales</taxon>
        <taxon>Sphingomonadaceae</taxon>
        <taxon>Sphingomonas</taxon>
    </lineage>
</organism>
<dbReference type="Gene3D" id="2.170.130.10">
    <property type="entry name" value="TonB-dependent receptor, plug domain"/>
    <property type="match status" value="1"/>
</dbReference>
<dbReference type="InterPro" id="IPR039426">
    <property type="entry name" value="TonB-dep_rcpt-like"/>
</dbReference>
<dbReference type="Proteomes" id="UP000198824">
    <property type="component" value="Unassembled WGS sequence"/>
</dbReference>
<dbReference type="RefSeq" id="WP_165611337.1">
    <property type="nucleotide sequence ID" value="NZ_FOZG01000003.1"/>
</dbReference>
<dbReference type="InterPro" id="IPR037066">
    <property type="entry name" value="Plug_dom_sf"/>
</dbReference>
<evidence type="ECO:0000313" key="14">
    <source>
        <dbReference type="EMBL" id="SFS10370.1"/>
    </source>
</evidence>
<protein>
    <submittedName>
        <fullName evidence="14">TonB-dependent Receptor Plug Domain</fullName>
    </submittedName>
</protein>
<keyword evidence="4 8" id="KW-0812">Transmembrane</keyword>
<keyword evidence="5 9" id="KW-0798">TonB box</keyword>
<dbReference type="Pfam" id="PF07715">
    <property type="entry name" value="Plug"/>
    <property type="match status" value="1"/>
</dbReference>